<evidence type="ECO:0000313" key="3">
    <source>
        <dbReference type="EMBL" id="KAG0290759.1"/>
    </source>
</evidence>
<dbReference type="PANTHER" id="PTHR46599:SF3">
    <property type="entry name" value="PIGGYBAC TRANSPOSABLE ELEMENT-DERIVED PROTEIN 4"/>
    <property type="match status" value="1"/>
</dbReference>
<evidence type="ECO:0000313" key="4">
    <source>
        <dbReference type="Proteomes" id="UP001194696"/>
    </source>
</evidence>
<dbReference type="EMBL" id="JAAAIM010000276">
    <property type="protein sequence ID" value="KAG0290759.1"/>
    <property type="molecule type" value="Genomic_DNA"/>
</dbReference>
<sequence length="284" mass="32615">MNPGNVHLLSVHKEAKTMGLKLPDTTIRDDGYNDNDNDNDNNYGYSDHNADVDEEEEYAEEEDLDDGTHDYGVIMTRYFNIDDEDMNSDLDEDEVDHGEVFGTEGSSGSSSGRRCSARQVFSSAPDFSNVFQHTQPTHLGHTKLPPALLLQGTMRPIHFFSLFFTEEEFEDLSGNTNANAALQGVTDSHQHHEEEKDDHGGDDDQSAWQDTTAKELRVYIGILIYMGIFPQDYVEEFWNTSPYYPKHRFISEMSLTRFKQMRRYFHVADPKAPQKHWYSKLEPL</sequence>
<dbReference type="Pfam" id="PF13843">
    <property type="entry name" value="DDE_Tnp_1_7"/>
    <property type="match status" value="1"/>
</dbReference>
<keyword evidence="4" id="KW-1185">Reference proteome</keyword>
<protein>
    <recommendedName>
        <fullName evidence="2">PiggyBac transposable element-derived protein domain-containing protein</fullName>
    </recommendedName>
</protein>
<evidence type="ECO:0000256" key="1">
    <source>
        <dbReference type="SAM" id="MobiDB-lite"/>
    </source>
</evidence>
<name>A0ABQ7K5X2_9FUNG</name>
<comment type="caution">
    <text evidence="3">The sequence shown here is derived from an EMBL/GenBank/DDBJ whole genome shotgun (WGS) entry which is preliminary data.</text>
</comment>
<feature type="domain" description="PiggyBac transposable element-derived protein" evidence="2">
    <location>
        <begin position="156"/>
        <end position="283"/>
    </location>
</feature>
<dbReference type="InterPro" id="IPR029526">
    <property type="entry name" value="PGBD"/>
</dbReference>
<feature type="region of interest" description="Disordered" evidence="1">
    <location>
        <begin position="22"/>
        <end position="48"/>
    </location>
</feature>
<proteinExistence type="predicted"/>
<organism evidence="3 4">
    <name type="scientific">Linnemannia gamsii</name>
    <dbReference type="NCBI Taxonomy" id="64522"/>
    <lineage>
        <taxon>Eukaryota</taxon>
        <taxon>Fungi</taxon>
        <taxon>Fungi incertae sedis</taxon>
        <taxon>Mucoromycota</taxon>
        <taxon>Mortierellomycotina</taxon>
        <taxon>Mortierellomycetes</taxon>
        <taxon>Mortierellales</taxon>
        <taxon>Mortierellaceae</taxon>
        <taxon>Linnemannia</taxon>
    </lineage>
</organism>
<dbReference type="PANTHER" id="PTHR46599">
    <property type="entry name" value="PIGGYBAC TRANSPOSABLE ELEMENT-DERIVED PROTEIN 4"/>
    <property type="match status" value="1"/>
</dbReference>
<feature type="compositionally biased region" description="Basic and acidic residues" evidence="1">
    <location>
        <begin position="188"/>
        <end position="199"/>
    </location>
</feature>
<gene>
    <name evidence="3" type="ORF">BGZ96_005799</name>
</gene>
<feature type="region of interest" description="Disordered" evidence="1">
    <location>
        <begin position="98"/>
        <end position="117"/>
    </location>
</feature>
<accession>A0ABQ7K5X2</accession>
<evidence type="ECO:0000259" key="2">
    <source>
        <dbReference type="Pfam" id="PF13843"/>
    </source>
</evidence>
<feature type="region of interest" description="Disordered" evidence="1">
    <location>
        <begin position="185"/>
        <end position="207"/>
    </location>
</feature>
<reference evidence="3 4" key="1">
    <citation type="journal article" date="2020" name="Fungal Divers.">
        <title>Resolving the Mortierellaceae phylogeny through synthesis of multi-gene phylogenetics and phylogenomics.</title>
        <authorList>
            <person name="Vandepol N."/>
            <person name="Liber J."/>
            <person name="Desiro A."/>
            <person name="Na H."/>
            <person name="Kennedy M."/>
            <person name="Barry K."/>
            <person name="Grigoriev I.V."/>
            <person name="Miller A.N."/>
            <person name="O'Donnell K."/>
            <person name="Stajich J.E."/>
            <person name="Bonito G."/>
        </authorList>
    </citation>
    <scope>NUCLEOTIDE SEQUENCE [LARGE SCALE GENOMIC DNA]</scope>
    <source>
        <strain evidence="3 4">AD045</strain>
    </source>
</reference>
<dbReference type="Proteomes" id="UP001194696">
    <property type="component" value="Unassembled WGS sequence"/>
</dbReference>